<dbReference type="PANTHER" id="PTHR21442:SF0">
    <property type="entry name" value="CILIA- AND FLAGELLA-ASSOCIATED PROTEIN 206"/>
    <property type="match status" value="1"/>
</dbReference>
<gene>
    <name evidence="11" type="ORF">BJ554DRAFT_897</name>
</gene>
<feature type="coiled-coil region" evidence="9">
    <location>
        <begin position="12"/>
        <end position="39"/>
    </location>
</feature>
<evidence type="ECO:0000256" key="7">
    <source>
        <dbReference type="ARBA" id="ARBA00023212"/>
    </source>
</evidence>
<comment type="subcellular location">
    <subcellularLocation>
        <location evidence="1">Cytoplasm</location>
        <location evidence="1">Cytoskeleton</location>
        <location evidence="1">Cilium axoneme</location>
    </subcellularLocation>
</comment>
<reference evidence="11 12" key="1">
    <citation type="journal article" name="Sci. Rep.">
        <title>Genome-scale phylogenetic analyses confirm Olpidium as the closest living zoosporic fungus to the non-flagellated, terrestrial fungi.</title>
        <authorList>
            <person name="Chang Y."/>
            <person name="Rochon D."/>
            <person name="Sekimoto S."/>
            <person name="Wang Y."/>
            <person name="Chovatia M."/>
            <person name="Sandor L."/>
            <person name="Salamov A."/>
            <person name="Grigoriev I.V."/>
            <person name="Stajich J.E."/>
            <person name="Spatafora J.W."/>
        </authorList>
    </citation>
    <scope>NUCLEOTIDE SEQUENCE [LARGE SCALE GENOMIC DNA]</scope>
    <source>
        <strain evidence="11">S191</strain>
    </source>
</reference>
<dbReference type="GO" id="GO:0003356">
    <property type="term" value="P:regulation of cilium beat frequency"/>
    <property type="evidence" value="ECO:0007669"/>
    <property type="project" value="TreeGrafter"/>
</dbReference>
<keyword evidence="6" id="KW-0969">Cilium</keyword>
<feature type="compositionally biased region" description="Basic and acidic residues" evidence="10">
    <location>
        <begin position="233"/>
        <end position="253"/>
    </location>
</feature>
<comment type="caution">
    <text evidence="11">The sequence shown here is derived from an EMBL/GenBank/DDBJ whole genome shotgun (WGS) entry which is preliminary data.</text>
</comment>
<dbReference type="PANTHER" id="PTHR21442">
    <property type="entry name" value="CILIA- AND FLAGELLA-ASSOCIATED PROTEIN 206"/>
    <property type="match status" value="1"/>
</dbReference>
<keyword evidence="8" id="KW-0966">Cell projection</keyword>
<feature type="region of interest" description="Disordered" evidence="10">
    <location>
        <begin position="226"/>
        <end position="253"/>
    </location>
</feature>
<keyword evidence="9" id="KW-0175">Coiled coil</keyword>
<keyword evidence="7" id="KW-0206">Cytoskeleton</keyword>
<evidence type="ECO:0000256" key="6">
    <source>
        <dbReference type="ARBA" id="ARBA00023069"/>
    </source>
</evidence>
<evidence type="ECO:0000256" key="2">
    <source>
        <dbReference type="ARBA" id="ARBA00010500"/>
    </source>
</evidence>
<dbReference type="EMBL" id="JAEFCI010007871">
    <property type="protein sequence ID" value="KAG5458806.1"/>
    <property type="molecule type" value="Genomic_DNA"/>
</dbReference>
<dbReference type="Pfam" id="PF12018">
    <property type="entry name" value="FAP206"/>
    <property type="match status" value="1"/>
</dbReference>
<evidence type="ECO:0000256" key="9">
    <source>
        <dbReference type="SAM" id="Coils"/>
    </source>
</evidence>
<keyword evidence="4" id="KW-0963">Cytoplasm</keyword>
<dbReference type="InterPro" id="IPR021897">
    <property type="entry name" value="FAP206"/>
</dbReference>
<evidence type="ECO:0000313" key="12">
    <source>
        <dbReference type="Proteomes" id="UP000673691"/>
    </source>
</evidence>
<sequence>EQTVPARCDEELSKVTVLVQELTEQAEEAIQKCQAVLDLGDSPQGHTLVSDAYLETARQVLTFRRQLVLYLDAMQEQLFVSRGTLKNLAEKFDATLRELKQTCRSKSAVPVDHVYPHFMVLAQMWATWQDELFLLLFRRGIADTLLYFTSNVQLTFSDLVSEAAKPFEKEVEPANDDGGPRSHAPFFLFCCMNHMIFLARFVPTKRQLAATSKFIRGIDNQSRRRAGCRYKRHESEGGGRSSREHDDVLQTSS</sequence>
<keyword evidence="12" id="KW-1185">Reference proteome</keyword>
<dbReference type="GO" id="GO:0036064">
    <property type="term" value="C:ciliary basal body"/>
    <property type="evidence" value="ECO:0007669"/>
    <property type="project" value="TreeGrafter"/>
</dbReference>
<evidence type="ECO:0000256" key="4">
    <source>
        <dbReference type="ARBA" id="ARBA00022490"/>
    </source>
</evidence>
<proteinExistence type="inferred from homology"/>
<evidence type="ECO:0000256" key="3">
    <source>
        <dbReference type="ARBA" id="ARBA00021602"/>
    </source>
</evidence>
<evidence type="ECO:0000256" key="1">
    <source>
        <dbReference type="ARBA" id="ARBA00004430"/>
    </source>
</evidence>
<keyword evidence="5" id="KW-0970">Cilium biogenesis/degradation</keyword>
<protein>
    <recommendedName>
        <fullName evidence="3">Cilia- and flagella-associated protein 206</fullName>
    </recommendedName>
</protein>
<feature type="non-terminal residue" evidence="11">
    <location>
        <position position="1"/>
    </location>
</feature>
<dbReference type="GO" id="GO:0005930">
    <property type="term" value="C:axoneme"/>
    <property type="evidence" value="ECO:0007669"/>
    <property type="project" value="UniProtKB-SubCell"/>
</dbReference>
<comment type="similarity">
    <text evidence="2">Belongs to the CFAP206 family.</text>
</comment>
<dbReference type="AlphaFoldDB" id="A0A8H7ZSY8"/>
<organism evidence="11 12">
    <name type="scientific">Olpidium bornovanus</name>
    <dbReference type="NCBI Taxonomy" id="278681"/>
    <lineage>
        <taxon>Eukaryota</taxon>
        <taxon>Fungi</taxon>
        <taxon>Fungi incertae sedis</taxon>
        <taxon>Olpidiomycota</taxon>
        <taxon>Olpidiomycotina</taxon>
        <taxon>Olpidiomycetes</taxon>
        <taxon>Olpidiales</taxon>
        <taxon>Olpidiaceae</taxon>
        <taxon>Olpidium</taxon>
    </lineage>
</organism>
<dbReference type="OrthoDB" id="10251073at2759"/>
<evidence type="ECO:0000256" key="10">
    <source>
        <dbReference type="SAM" id="MobiDB-lite"/>
    </source>
</evidence>
<evidence type="ECO:0000256" key="8">
    <source>
        <dbReference type="ARBA" id="ARBA00023273"/>
    </source>
</evidence>
<accession>A0A8H7ZSY8</accession>
<evidence type="ECO:0000313" key="11">
    <source>
        <dbReference type="EMBL" id="KAG5458806.1"/>
    </source>
</evidence>
<name>A0A8H7ZSY8_9FUNG</name>
<dbReference type="GO" id="GO:0030030">
    <property type="term" value="P:cell projection organization"/>
    <property type="evidence" value="ECO:0007669"/>
    <property type="project" value="UniProtKB-KW"/>
</dbReference>
<dbReference type="Proteomes" id="UP000673691">
    <property type="component" value="Unassembled WGS sequence"/>
</dbReference>
<evidence type="ECO:0000256" key="5">
    <source>
        <dbReference type="ARBA" id="ARBA00022794"/>
    </source>
</evidence>